<organism evidence="1 2">
    <name type="scientific">Methylobacterium soli</name>
    <dbReference type="NCBI Taxonomy" id="553447"/>
    <lineage>
        <taxon>Bacteria</taxon>
        <taxon>Pseudomonadati</taxon>
        <taxon>Pseudomonadota</taxon>
        <taxon>Alphaproteobacteria</taxon>
        <taxon>Hyphomicrobiales</taxon>
        <taxon>Methylobacteriaceae</taxon>
        <taxon>Methylobacterium</taxon>
    </lineage>
</organism>
<gene>
    <name evidence="1" type="ORF">F6X53_20970</name>
</gene>
<dbReference type="PANTHER" id="PTHR41791">
    <property type="entry name" value="SSL7039 PROTEIN"/>
    <property type="match status" value="1"/>
</dbReference>
<dbReference type="PANTHER" id="PTHR41791:SF1">
    <property type="entry name" value="SSL7039 PROTEIN"/>
    <property type="match status" value="1"/>
</dbReference>
<dbReference type="Proteomes" id="UP000474159">
    <property type="component" value="Unassembled WGS sequence"/>
</dbReference>
<dbReference type="NCBIfam" id="TIGR02683">
    <property type="entry name" value="upstrm_HI1419"/>
    <property type="match status" value="1"/>
</dbReference>
<proteinExistence type="predicted"/>
<dbReference type="InterPro" id="IPR014056">
    <property type="entry name" value="TypeIITA-like_toxin_pred"/>
</dbReference>
<dbReference type="EMBL" id="VZZK01000025">
    <property type="protein sequence ID" value="KAB1076929.1"/>
    <property type="molecule type" value="Genomic_DNA"/>
</dbReference>
<evidence type="ECO:0000313" key="2">
    <source>
        <dbReference type="Proteomes" id="UP000474159"/>
    </source>
</evidence>
<name>A0A6L3SUM0_9HYPH</name>
<sequence length="116" mass="12972">MGWVAGLYLVGYEFGVPTILVSDVFKRWLGSLRDQRAKARIAARIRAATFGNFGDVEPVGDGIFEMRIHDGPGYRLYYVRRGETIYLLLVGGDKSSQSRDIRKAKAMAADLDRDLS</sequence>
<dbReference type="InterPro" id="IPR009241">
    <property type="entry name" value="HigB-like"/>
</dbReference>
<comment type="caution">
    <text evidence="1">The sequence shown here is derived from an EMBL/GenBank/DDBJ whole genome shotgun (WGS) entry which is preliminary data.</text>
</comment>
<evidence type="ECO:0000313" key="1">
    <source>
        <dbReference type="EMBL" id="KAB1076929.1"/>
    </source>
</evidence>
<accession>A0A6L3SUM0</accession>
<dbReference type="AlphaFoldDB" id="A0A6L3SUM0"/>
<reference evidence="1 2" key="1">
    <citation type="submission" date="2019-09" db="EMBL/GenBank/DDBJ databases">
        <title>YIM 48816 draft genome.</title>
        <authorList>
            <person name="Jiang L."/>
        </authorList>
    </citation>
    <scope>NUCLEOTIDE SEQUENCE [LARGE SCALE GENOMIC DNA]</scope>
    <source>
        <strain evidence="1 2">YIM 48816</strain>
    </source>
</reference>
<keyword evidence="2" id="KW-1185">Reference proteome</keyword>
<dbReference type="PIRSF" id="PIRSF028744">
    <property type="entry name" value="Addict_mod_HI1419"/>
    <property type="match status" value="1"/>
</dbReference>
<dbReference type="Pfam" id="PF05973">
    <property type="entry name" value="Gp49"/>
    <property type="match status" value="1"/>
</dbReference>
<dbReference type="OrthoDB" id="5296237at2"/>
<protein>
    <submittedName>
        <fullName evidence="1">Type II toxin-antitoxin system RelE/ParE family toxin</fullName>
    </submittedName>
</protein>